<dbReference type="EMBL" id="JACCBN010000001">
    <property type="protein sequence ID" value="NYD39865.1"/>
    <property type="molecule type" value="Genomic_DNA"/>
</dbReference>
<dbReference type="AlphaFoldDB" id="A0A7Y9J8W6"/>
<evidence type="ECO:0000256" key="1">
    <source>
        <dbReference type="SAM" id="MobiDB-lite"/>
    </source>
</evidence>
<evidence type="ECO:0000313" key="3">
    <source>
        <dbReference type="Proteomes" id="UP000535890"/>
    </source>
</evidence>
<evidence type="ECO:0000313" key="2">
    <source>
        <dbReference type="EMBL" id="NYD39865.1"/>
    </source>
</evidence>
<proteinExistence type="predicted"/>
<gene>
    <name evidence="2" type="ORF">BJ983_005967</name>
</gene>
<accession>A0A7Y9J8W6</accession>
<sequence>MDGIRHPGCVTNGLPEGAVPIGTGETEEAREFALKRLEELSTVVAALRPMLEHPMQAQPGSSLAADDRAYPEYPTSSIAWTGIAAGIDALSTFFAALAGDRTAYGTGHRALARAALNGAAAAVFVLAPPSRTIRTKHALRLAKDDLDSYETMLKDARDTIGVGSPEQWQQIETTVAERQRTLLEVSDKIGLPRGQLKKNPTLKEMLGYALDERLDECDTALRSALNLTLAQLNSAAHSGRWHMLMGATHALDTPEGFHARVVTTTTDLTNMIAGPVLLLERALNLFTSRAQPH</sequence>
<protein>
    <submittedName>
        <fullName evidence="2">Uncharacterized protein</fullName>
    </submittedName>
</protein>
<keyword evidence="3" id="KW-1185">Reference proteome</keyword>
<organism evidence="2 3">
    <name type="scientific">Actinomycetospora corticicola</name>
    <dbReference type="NCBI Taxonomy" id="663602"/>
    <lineage>
        <taxon>Bacteria</taxon>
        <taxon>Bacillati</taxon>
        <taxon>Actinomycetota</taxon>
        <taxon>Actinomycetes</taxon>
        <taxon>Pseudonocardiales</taxon>
        <taxon>Pseudonocardiaceae</taxon>
        <taxon>Actinomycetospora</taxon>
    </lineage>
</organism>
<dbReference type="RefSeq" id="WP_179797129.1">
    <property type="nucleotide sequence ID" value="NZ_BAABHP010000002.1"/>
</dbReference>
<name>A0A7Y9J8W6_9PSEU</name>
<feature type="region of interest" description="Disordered" evidence="1">
    <location>
        <begin position="1"/>
        <end position="22"/>
    </location>
</feature>
<comment type="caution">
    <text evidence="2">The sequence shown here is derived from an EMBL/GenBank/DDBJ whole genome shotgun (WGS) entry which is preliminary data.</text>
</comment>
<dbReference type="Proteomes" id="UP000535890">
    <property type="component" value="Unassembled WGS sequence"/>
</dbReference>
<reference evidence="2 3" key="1">
    <citation type="submission" date="2020-07" db="EMBL/GenBank/DDBJ databases">
        <title>Sequencing the genomes of 1000 actinobacteria strains.</title>
        <authorList>
            <person name="Klenk H.-P."/>
        </authorList>
    </citation>
    <scope>NUCLEOTIDE SEQUENCE [LARGE SCALE GENOMIC DNA]</scope>
    <source>
        <strain evidence="2 3">DSM 45772</strain>
    </source>
</reference>